<protein>
    <submittedName>
        <fullName evidence="7">ABC transporter ATP-binding protein</fullName>
    </submittedName>
</protein>
<dbReference type="SUPFAM" id="SSF52540">
    <property type="entry name" value="P-loop containing nucleoside triphosphate hydrolases"/>
    <property type="match status" value="1"/>
</dbReference>
<dbReference type="InterPro" id="IPR027417">
    <property type="entry name" value="P-loop_NTPase"/>
</dbReference>
<evidence type="ECO:0000256" key="1">
    <source>
        <dbReference type="ARBA" id="ARBA00022448"/>
    </source>
</evidence>
<dbReference type="Gene3D" id="3.40.50.300">
    <property type="entry name" value="P-loop containing nucleotide triphosphate hydrolases"/>
    <property type="match status" value="1"/>
</dbReference>
<sequence length="227" mass="23296">MIALEAASVSLGGRAVLHDIHVCAAPGALVALCGPNGAGKSTLLRALAGLLPGLPARDPRCVAYLPQGARCAWGLTVAEVAALGRIPHRDSAAAPVTRALQACGLIGLQAARIDRISGGQARRAMLARAFATEPEVFLLDEPTSDLDPAAAHEVMALLQATARTGRAVVVVLHALDLALRYADRMLVLDHGRVIADAPPAEALPAAASAFGLPWGPDPTPRLLPPVA</sequence>
<accession>A0AA42CJE9</accession>
<organism evidence="7 8">
    <name type="scientific">Limobrevibacterium gyesilva</name>
    <dbReference type="NCBI Taxonomy" id="2991712"/>
    <lineage>
        <taxon>Bacteria</taxon>
        <taxon>Pseudomonadati</taxon>
        <taxon>Pseudomonadota</taxon>
        <taxon>Alphaproteobacteria</taxon>
        <taxon>Acetobacterales</taxon>
        <taxon>Acetobacteraceae</taxon>
        <taxon>Limobrevibacterium</taxon>
    </lineage>
</organism>
<keyword evidence="3 7" id="KW-0067">ATP-binding</keyword>
<keyword evidence="2" id="KW-0547">Nucleotide-binding</keyword>
<dbReference type="SMART" id="SM00382">
    <property type="entry name" value="AAA"/>
    <property type="match status" value="1"/>
</dbReference>
<dbReference type="Proteomes" id="UP001165679">
    <property type="component" value="Unassembled WGS sequence"/>
</dbReference>
<dbReference type="EMBL" id="JAPDNT010000025">
    <property type="protein sequence ID" value="MCW3476837.1"/>
    <property type="molecule type" value="Genomic_DNA"/>
</dbReference>
<comment type="function">
    <text evidence="5">Part of the ABC transporter complex HmuTUV involved in hemin import. Responsible for energy coupling to the transport system.</text>
</comment>
<reference evidence="7" key="1">
    <citation type="submission" date="2022-09" db="EMBL/GenBank/DDBJ databases">
        <title>Rhodovastum sp. nov. RN2-1 isolated from soil in Seongnam, South Korea.</title>
        <authorList>
            <person name="Le N.T."/>
        </authorList>
    </citation>
    <scope>NUCLEOTIDE SEQUENCE</scope>
    <source>
        <strain evidence="7">RN2-1</strain>
    </source>
</reference>
<evidence type="ECO:0000313" key="7">
    <source>
        <dbReference type="EMBL" id="MCW3476837.1"/>
    </source>
</evidence>
<evidence type="ECO:0000256" key="4">
    <source>
        <dbReference type="ARBA" id="ARBA00022967"/>
    </source>
</evidence>
<dbReference type="GO" id="GO:0016887">
    <property type="term" value="F:ATP hydrolysis activity"/>
    <property type="evidence" value="ECO:0007669"/>
    <property type="project" value="InterPro"/>
</dbReference>
<evidence type="ECO:0000259" key="6">
    <source>
        <dbReference type="PROSITE" id="PS50893"/>
    </source>
</evidence>
<dbReference type="Pfam" id="PF00005">
    <property type="entry name" value="ABC_tran"/>
    <property type="match status" value="1"/>
</dbReference>
<dbReference type="RefSeq" id="WP_264715676.1">
    <property type="nucleotide sequence ID" value="NZ_JAPDNT010000025.1"/>
</dbReference>
<comment type="caution">
    <text evidence="7">The sequence shown here is derived from an EMBL/GenBank/DDBJ whole genome shotgun (WGS) entry which is preliminary data.</text>
</comment>
<keyword evidence="1" id="KW-0813">Transport</keyword>
<gene>
    <name evidence="7" type="ORF">OL599_19910</name>
</gene>
<keyword evidence="4" id="KW-1278">Translocase</keyword>
<dbReference type="AlphaFoldDB" id="A0AA42CJE9"/>
<evidence type="ECO:0000256" key="5">
    <source>
        <dbReference type="ARBA" id="ARBA00037066"/>
    </source>
</evidence>
<keyword evidence="8" id="KW-1185">Reference proteome</keyword>
<dbReference type="InterPro" id="IPR003593">
    <property type="entry name" value="AAA+_ATPase"/>
</dbReference>
<dbReference type="PANTHER" id="PTHR42794:SF1">
    <property type="entry name" value="HEMIN IMPORT ATP-BINDING PROTEIN HMUV"/>
    <property type="match status" value="1"/>
</dbReference>
<evidence type="ECO:0000256" key="3">
    <source>
        <dbReference type="ARBA" id="ARBA00022840"/>
    </source>
</evidence>
<proteinExistence type="predicted"/>
<dbReference type="PROSITE" id="PS50893">
    <property type="entry name" value="ABC_TRANSPORTER_2"/>
    <property type="match status" value="1"/>
</dbReference>
<dbReference type="InterPro" id="IPR003439">
    <property type="entry name" value="ABC_transporter-like_ATP-bd"/>
</dbReference>
<dbReference type="PROSITE" id="PS00211">
    <property type="entry name" value="ABC_TRANSPORTER_1"/>
    <property type="match status" value="1"/>
</dbReference>
<evidence type="ECO:0000313" key="8">
    <source>
        <dbReference type="Proteomes" id="UP001165679"/>
    </source>
</evidence>
<feature type="domain" description="ABC transporter" evidence="6">
    <location>
        <begin position="2"/>
        <end position="215"/>
    </location>
</feature>
<dbReference type="GO" id="GO:0005524">
    <property type="term" value="F:ATP binding"/>
    <property type="evidence" value="ECO:0007669"/>
    <property type="project" value="UniProtKB-KW"/>
</dbReference>
<evidence type="ECO:0000256" key="2">
    <source>
        <dbReference type="ARBA" id="ARBA00022741"/>
    </source>
</evidence>
<dbReference type="InterPro" id="IPR017871">
    <property type="entry name" value="ABC_transporter-like_CS"/>
</dbReference>
<dbReference type="PANTHER" id="PTHR42794">
    <property type="entry name" value="HEMIN IMPORT ATP-BINDING PROTEIN HMUV"/>
    <property type="match status" value="1"/>
</dbReference>
<name>A0AA42CJE9_9PROT</name>
<reference evidence="7" key="2">
    <citation type="submission" date="2022-10" db="EMBL/GenBank/DDBJ databases">
        <authorList>
            <person name="Trinh H.N."/>
        </authorList>
    </citation>
    <scope>NUCLEOTIDE SEQUENCE</scope>
    <source>
        <strain evidence="7">RN2-1</strain>
    </source>
</reference>